<keyword evidence="1" id="KW-0472">Membrane</keyword>
<dbReference type="RefSeq" id="WP_194119104.1">
    <property type="nucleotide sequence ID" value="NZ_JACYGY010000001.1"/>
</dbReference>
<reference evidence="3" key="1">
    <citation type="submission" date="2023-07" db="EMBL/GenBank/DDBJ databases">
        <title>Dyadobacter sp. nov 'subterranea' isolated from contaminted grondwater.</title>
        <authorList>
            <person name="Szabo I."/>
            <person name="Al-Omari J."/>
            <person name="Szerdahelyi S.G."/>
            <person name="Rado J."/>
        </authorList>
    </citation>
    <scope>NUCLEOTIDE SEQUENCE [LARGE SCALE GENOMIC DNA]</scope>
    <source>
        <strain evidence="3">UP-52</strain>
    </source>
</reference>
<proteinExistence type="predicted"/>
<organism evidence="2 3">
    <name type="scientific">Dyadobacter subterraneus</name>
    <dbReference type="NCBI Taxonomy" id="2773304"/>
    <lineage>
        <taxon>Bacteria</taxon>
        <taxon>Pseudomonadati</taxon>
        <taxon>Bacteroidota</taxon>
        <taxon>Cytophagia</taxon>
        <taxon>Cytophagales</taxon>
        <taxon>Spirosomataceae</taxon>
        <taxon>Dyadobacter</taxon>
    </lineage>
</organism>
<name>A0ABR9W5S5_9BACT</name>
<dbReference type="Proteomes" id="UP000634134">
    <property type="component" value="Unassembled WGS sequence"/>
</dbReference>
<keyword evidence="3" id="KW-1185">Reference proteome</keyword>
<accession>A0ABR9W5S5</accession>
<feature type="transmembrane region" description="Helical" evidence="1">
    <location>
        <begin position="126"/>
        <end position="146"/>
    </location>
</feature>
<feature type="transmembrane region" description="Helical" evidence="1">
    <location>
        <begin position="256"/>
        <end position="275"/>
    </location>
</feature>
<feature type="transmembrane region" description="Helical" evidence="1">
    <location>
        <begin position="186"/>
        <end position="207"/>
    </location>
</feature>
<comment type="caution">
    <text evidence="2">The sequence shown here is derived from an EMBL/GenBank/DDBJ whole genome shotgun (WGS) entry which is preliminary data.</text>
</comment>
<keyword evidence="1" id="KW-1133">Transmembrane helix</keyword>
<feature type="transmembrane region" description="Helical" evidence="1">
    <location>
        <begin position="50"/>
        <end position="72"/>
    </location>
</feature>
<evidence type="ECO:0000256" key="1">
    <source>
        <dbReference type="SAM" id="Phobius"/>
    </source>
</evidence>
<feature type="transmembrane region" description="Helical" evidence="1">
    <location>
        <begin position="92"/>
        <end position="114"/>
    </location>
</feature>
<feature type="transmembrane region" description="Helical" evidence="1">
    <location>
        <begin position="281"/>
        <end position="304"/>
    </location>
</feature>
<sequence length="360" mass="42192">MKVLMISTVQAFFRQRSGMFFVLMGLLFGFLSGREHYAFAVFFLTDRFGMLYLGGIWFLYTLLCLHFIKTLWMQPEYNFIYNARLWPASKRFLRFGLMALGFLQPILYYGVYMISIAKQDRLLGKIWPIFFWYILLSLSVIILSEWRIRNPVLYQSKNKTIFNWPFPRPVSWIYWSVEWLFRERGITLLACKAGAIGVSMCTLIYYNTDHYDLRLPAVGLSLGYLLNVGISFELFHWENQIWLWNRSLPISTTTRFIRILLTHALIIIPETLIAAKYQVLALFEILQLYGLGLAVLMLFHAYLYKHGGILEDLLKPVLIGFVILTLLILYKIPVWGLAGAGLISSYYLYSKWYGRNEISL</sequence>
<keyword evidence="1" id="KW-0812">Transmembrane</keyword>
<dbReference type="EMBL" id="JACYGY010000001">
    <property type="protein sequence ID" value="MBE9460805.1"/>
    <property type="molecule type" value="Genomic_DNA"/>
</dbReference>
<feature type="transmembrane region" description="Helical" evidence="1">
    <location>
        <begin position="316"/>
        <end position="349"/>
    </location>
</feature>
<evidence type="ECO:0000313" key="3">
    <source>
        <dbReference type="Proteomes" id="UP000634134"/>
    </source>
</evidence>
<feature type="transmembrane region" description="Helical" evidence="1">
    <location>
        <begin position="213"/>
        <end position="235"/>
    </location>
</feature>
<gene>
    <name evidence="2" type="ORF">IEE83_02820</name>
</gene>
<evidence type="ECO:0000313" key="2">
    <source>
        <dbReference type="EMBL" id="MBE9460805.1"/>
    </source>
</evidence>
<protein>
    <submittedName>
        <fullName evidence="2">Uncharacterized protein</fullName>
    </submittedName>
</protein>